<dbReference type="EMBL" id="RBNL01002067">
    <property type="protein sequence ID" value="RML81434.1"/>
    <property type="molecule type" value="Genomic_DNA"/>
</dbReference>
<gene>
    <name evidence="1" type="ORF">APX70_05335</name>
</gene>
<comment type="caution">
    <text evidence="1">The sequence shown here is derived from an EMBL/GenBank/DDBJ whole genome shotgun (WGS) entry which is preliminary data.</text>
</comment>
<proteinExistence type="predicted"/>
<dbReference type="AlphaFoldDB" id="A0A3M2YZH3"/>
<evidence type="ECO:0000313" key="2">
    <source>
        <dbReference type="Proteomes" id="UP000282378"/>
    </source>
</evidence>
<accession>A0A3M2YZH3</accession>
<protein>
    <submittedName>
        <fullName evidence="1">Uncharacterized protein</fullName>
    </submittedName>
</protein>
<name>A0A3M2YZH3_PSEYM</name>
<sequence>MTDNALDQVLTDIVTLTDPDQETLLWIGQQKAAPLVAVFNQVM</sequence>
<evidence type="ECO:0000313" key="1">
    <source>
        <dbReference type="EMBL" id="RML81434.1"/>
    </source>
</evidence>
<dbReference type="Proteomes" id="UP000282378">
    <property type="component" value="Unassembled WGS sequence"/>
</dbReference>
<reference evidence="1 2" key="1">
    <citation type="submission" date="2018-08" db="EMBL/GenBank/DDBJ databases">
        <title>Recombination of ecologically and evolutionarily significant loci maintains genetic cohesion in the Pseudomonas syringae species complex.</title>
        <authorList>
            <person name="Dillon M."/>
            <person name="Thakur S."/>
            <person name="Almeida R.N.D."/>
            <person name="Weir B.S."/>
            <person name="Guttman D.S."/>
        </authorList>
    </citation>
    <scope>NUCLEOTIDE SEQUENCE [LARGE SCALE GENOMIC DNA]</scope>
    <source>
        <strain evidence="1 2">88_10</strain>
    </source>
</reference>
<organism evidence="1 2">
    <name type="scientific">Pseudomonas syringae pv. maculicola</name>
    <dbReference type="NCBI Taxonomy" id="59511"/>
    <lineage>
        <taxon>Bacteria</taxon>
        <taxon>Pseudomonadati</taxon>
        <taxon>Pseudomonadota</taxon>
        <taxon>Gammaproteobacteria</taxon>
        <taxon>Pseudomonadales</taxon>
        <taxon>Pseudomonadaceae</taxon>
        <taxon>Pseudomonas</taxon>
    </lineage>
</organism>